<dbReference type="InterPro" id="IPR036322">
    <property type="entry name" value="WD40_repeat_dom_sf"/>
</dbReference>
<dbReference type="PROSITE" id="PS50082">
    <property type="entry name" value="WD_REPEATS_2"/>
    <property type="match status" value="1"/>
</dbReference>
<dbReference type="SMART" id="SM00320">
    <property type="entry name" value="WD40"/>
    <property type="match status" value="1"/>
</dbReference>
<dbReference type="SUPFAM" id="SSF50978">
    <property type="entry name" value="WD40 repeat-like"/>
    <property type="match status" value="1"/>
</dbReference>
<reference evidence="2 3" key="1">
    <citation type="journal article" date="2019" name="FEMS Microbiol. Lett.">
        <title>A novel salt-tolerant genotype illuminates the sucrose gene evolution in freshwater bloom-forming cyanobacterium Microcystis aeruginosa.</title>
        <authorList>
            <person name="Tanabe Y."/>
            <person name="Yamaguchi H."/>
            <person name="Sano T."/>
            <person name="Kawachi M."/>
        </authorList>
    </citation>
    <scope>NUCLEOTIDE SEQUENCE [LARGE SCALE GENOMIC DNA]</scope>
    <source>
        <strain evidence="2 3">NIES-4325</strain>
    </source>
</reference>
<accession>A0A5J4F6C4</accession>
<dbReference type="Gene3D" id="2.130.10.10">
    <property type="entry name" value="YVTN repeat-like/Quinoprotein amine dehydrogenase"/>
    <property type="match status" value="1"/>
</dbReference>
<dbReference type="PROSITE" id="PS50294">
    <property type="entry name" value="WD_REPEATS_REGION"/>
    <property type="match status" value="1"/>
</dbReference>
<organism evidence="2 3">
    <name type="scientific">Microcystis aeruginosa NIES-4325</name>
    <dbReference type="NCBI Taxonomy" id="2569534"/>
    <lineage>
        <taxon>Bacteria</taxon>
        <taxon>Bacillati</taxon>
        <taxon>Cyanobacteriota</taxon>
        <taxon>Cyanophyceae</taxon>
        <taxon>Oscillatoriophycideae</taxon>
        <taxon>Chroococcales</taxon>
        <taxon>Microcystaceae</taxon>
        <taxon>Microcystis</taxon>
    </lineage>
</organism>
<dbReference type="AlphaFoldDB" id="A0A5J4F6C4"/>
<evidence type="ECO:0000313" key="2">
    <source>
        <dbReference type="EMBL" id="GEA26856.1"/>
    </source>
</evidence>
<gene>
    <name evidence="2" type="ORF">MiAbW_01416</name>
</gene>
<name>A0A5J4F6C4_MICAE</name>
<comment type="caution">
    <text evidence="2">The sequence shown here is derived from an EMBL/GenBank/DDBJ whole genome shotgun (WGS) entry which is preliminary data.</text>
</comment>
<evidence type="ECO:0000256" key="1">
    <source>
        <dbReference type="PROSITE-ProRule" id="PRU00221"/>
    </source>
</evidence>
<dbReference type="Pfam" id="PF00400">
    <property type="entry name" value="WD40"/>
    <property type="match status" value="1"/>
</dbReference>
<dbReference type="InterPro" id="IPR015943">
    <property type="entry name" value="WD40/YVTN_repeat-like_dom_sf"/>
</dbReference>
<proteinExistence type="predicted"/>
<dbReference type="InterPro" id="IPR001680">
    <property type="entry name" value="WD40_rpt"/>
</dbReference>
<dbReference type="EMBL" id="BJKP01000010">
    <property type="protein sequence ID" value="GEA26856.1"/>
    <property type="molecule type" value="Genomic_DNA"/>
</dbReference>
<keyword evidence="1" id="KW-0853">WD repeat</keyword>
<dbReference type="Proteomes" id="UP000376575">
    <property type="component" value="Unassembled WGS sequence"/>
</dbReference>
<sequence length="72" mass="8040">MVYPLLLVLIRLNKLSDQMIKFWSLTSKVESATLDQPTDKLLSLAISADGKYLISGSADKTVKIWQNTAFLP</sequence>
<feature type="repeat" description="WD" evidence="1">
    <location>
        <begin position="34"/>
        <end position="66"/>
    </location>
</feature>
<protein>
    <submittedName>
        <fullName evidence="2">Uncharacterized protein</fullName>
    </submittedName>
</protein>
<evidence type="ECO:0000313" key="3">
    <source>
        <dbReference type="Proteomes" id="UP000376575"/>
    </source>
</evidence>